<protein>
    <submittedName>
        <fullName evidence="2">AAA family ATPase</fullName>
    </submittedName>
</protein>
<keyword evidence="3" id="KW-1185">Reference proteome</keyword>
<dbReference type="RefSeq" id="WP_347949914.1">
    <property type="nucleotide sequence ID" value="NZ_CP158160.1"/>
</dbReference>
<feature type="domain" description="ATPase AAA-type core" evidence="1">
    <location>
        <begin position="24"/>
        <end position="291"/>
    </location>
</feature>
<dbReference type="InterPro" id="IPR027417">
    <property type="entry name" value="P-loop_NTPase"/>
</dbReference>
<organism evidence="2 3">
    <name type="scientific">Chromobacterium phragmitis</name>
    <dbReference type="NCBI Taxonomy" id="2202141"/>
    <lineage>
        <taxon>Bacteria</taxon>
        <taxon>Pseudomonadati</taxon>
        <taxon>Pseudomonadota</taxon>
        <taxon>Betaproteobacteria</taxon>
        <taxon>Neisseriales</taxon>
        <taxon>Chromobacteriaceae</taxon>
        <taxon>Chromobacterium</taxon>
    </lineage>
</organism>
<dbReference type="InterPro" id="IPR003959">
    <property type="entry name" value="ATPase_AAA_core"/>
</dbReference>
<sequence>MTIGKIKFQNYKSLKNYSVEIRDINILTGSNNGGKSTILGAFKILDACLRKANSKRPEFIRFPDGENRQGYKISLDGIAISTENISTDYNDEPSLIEFTLHNNNAIKIHLHDSICHMETSTKSKRINSTNDFKTAFPISLCIIPTLGPLEQKEQIVTDETVRISASSHRASRHFRNYWNKNPENWDQFASLVESTWPGMQIKKPEIVPGNDPHLQLFCAENRIDREVAWAGFGFQVWLQLLTHISRCKENDILIIDEPEIYLHPEVQRQLLSILKGTGASIILATHSTEIIGEADPLDLLLIDKKKTKAERLRDIQGIQRAIDALGSIHNVTLAQLARNRKMVFSEGKNDQKIIRKFAKILGYNAVAAGNGITFFESGGFTSQDKIHNMTEGMKQTLSVPFEVCAVYDRDFFCDEQVNDSTRHLEEHLKFVHFHKRKEIENYLLNTEAIIKATERELYQRGKDFTESEKLEVCSIIKNEIETQKNKTLSQLLAKKNEYYKKSGKDPATISMQLLQEFENNWVNPEYQLEKIPGKEVLKSIREEISSRHGVTISDSKILDAYRKNSIPHDMVELVSRLNSFCLSK</sequence>
<evidence type="ECO:0000313" key="2">
    <source>
        <dbReference type="EMBL" id="MEO9385199.1"/>
    </source>
</evidence>
<dbReference type="PANTHER" id="PTHR43581">
    <property type="entry name" value="ATP/GTP PHOSPHATASE"/>
    <property type="match status" value="1"/>
</dbReference>
<name>A0ABV0IV76_9NEIS</name>
<dbReference type="EMBL" id="JBDXMI010000001">
    <property type="protein sequence ID" value="MEO9385199.1"/>
    <property type="molecule type" value="Genomic_DNA"/>
</dbReference>
<evidence type="ECO:0000313" key="3">
    <source>
        <dbReference type="Proteomes" id="UP001462502"/>
    </source>
</evidence>
<dbReference type="Gene3D" id="3.40.50.300">
    <property type="entry name" value="P-loop containing nucleotide triphosphate hydrolases"/>
    <property type="match status" value="2"/>
</dbReference>
<dbReference type="PANTHER" id="PTHR43581:SF4">
    <property type="entry name" value="ATP_GTP PHOSPHATASE"/>
    <property type="match status" value="1"/>
</dbReference>
<dbReference type="Proteomes" id="UP001462502">
    <property type="component" value="Unassembled WGS sequence"/>
</dbReference>
<evidence type="ECO:0000259" key="1">
    <source>
        <dbReference type="Pfam" id="PF13304"/>
    </source>
</evidence>
<comment type="caution">
    <text evidence="2">The sequence shown here is derived from an EMBL/GenBank/DDBJ whole genome shotgun (WGS) entry which is preliminary data.</text>
</comment>
<dbReference type="InterPro" id="IPR051396">
    <property type="entry name" value="Bact_Antivir_Def_Nuclease"/>
</dbReference>
<accession>A0ABV0IV76</accession>
<dbReference type="SUPFAM" id="SSF52540">
    <property type="entry name" value="P-loop containing nucleoside triphosphate hydrolases"/>
    <property type="match status" value="1"/>
</dbReference>
<reference evidence="2 3" key="1">
    <citation type="submission" date="2024-05" db="EMBL/GenBank/DDBJ databases">
        <authorList>
            <person name="De Oliveira J.P."/>
            <person name="Noriler S.A."/>
            <person name="De Oliveira A.G."/>
            <person name="Sipoli D.S."/>
        </authorList>
    </citation>
    <scope>NUCLEOTIDE SEQUENCE [LARGE SCALE GENOMIC DNA]</scope>
    <source>
        <strain evidence="2 3">LABIM192</strain>
    </source>
</reference>
<proteinExistence type="predicted"/>
<dbReference type="Pfam" id="PF13304">
    <property type="entry name" value="AAA_21"/>
    <property type="match status" value="1"/>
</dbReference>
<gene>
    <name evidence="2" type="ORF">ABI908_13970</name>
</gene>